<comment type="subcellular location">
    <subcellularLocation>
        <location evidence="1">Endoplasmic reticulum membrane</location>
        <topology evidence="1">Single-pass membrane protein</topology>
    </subcellularLocation>
</comment>
<name>A0AAD9IIH6_PROWI</name>
<gene>
    <name evidence="10" type="ORF">QBZ16_002835</name>
</gene>
<evidence type="ECO:0000313" key="11">
    <source>
        <dbReference type="Proteomes" id="UP001255856"/>
    </source>
</evidence>
<keyword evidence="7" id="KW-1133">Transmembrane helix</keyword>
<reference evidence="10" key="1">
    <citation type="submission" date="2021-01" db="EMBL/GenBank/DDBJ databases">
        <authorList>
            <person name="Eckstrom K.M.E."/>
        </authorList>
    </citation>
    <scope>NUCLEOTIDE SEQUENCE</scope>
    <source>
        <strain evidence="10">UVCC 0001</strain>
    </source>
</reference>
<sequence>MPRVWVVVLGDVGRSPRMLYHTRSLCESGFQVDLVGQQGSPIVQELQPHVQSGQLKLRYLPELPPLAAKIPVRALRLAFKALYQLVTMAWLTWVALPRPDHILLQIPPAIPTMMVLRAAALLRRARLVFDWHNFGFTIMALSLGERHWLVNIAERYEKRWAPTAAAHLCVSRAMASELRDGWGVHARVLHDRPNDAFARATPADLHALVLRHRAALQSSLHVEDWLAAAAQTQDKERPLPRVVFLITGKGANKAAYEALLRRCRFRHVAFRLLWLPMADYRLLLGCADLGVCLHASSSGVDLPMKVVDMFGAGLPVLAADYPAITELVLPERNGLLFSSPETLAGHLVALLRGGEASGMSAALRALRDGAALEARRDWRAEWLAVAKPLFEPDDVPAQAEKVEVAAPKKESLPKRRRK</sequence>
<keyword evidence="11" id="KW-1185">Reference proteome</keyword>
<organism evidence="10 11">
    <name type="scientific">Prototheca wickerhamii</name>
    <dbReference type="NCBI Taxonomy" id="3111"/>
    <lineage>
        <taxon>Eukaryota</taxon>
        <taxon>Viridiplantae</taxon>
        <taxon>Chlorophyta</taxon>
        <taxon>core chlorophytes</taxon>
        <taxon>Trebouxiophyceae</taxon>
        <taxon>Chlorellales</taxon>
        <taxon>Chlorellaceae</taxon>
        <taxon>Prototheca</taxon>
    </lineage>
</organism>
<dbReference type="Proteomes" id="UP001255856">
    <property type="component" value="Unassembled WGS sequence"/>
</dbReference>
<evidence type="ECO:0000256" key="2">
    <source>
        <dbReference type="ARBA" id="ARBA00004922"/>
    </source>
</evidence>
<keyword evidence="5" id="KW-0812">Transmembrane</keyword>
<protein>
    <recommendedName>
        <fullName evidence="9">Glycosyltransferase subfamily 4-like N-terminal domain-containing protein</fullName>
    </recommendedName>
</protein>
<dbReference type="InterPro" id="IPR028098">
    <property type="entry name" value="Glyco_trans_4-like_N"/>
</dbReference>
<accession>A0AAD9IIH6</accession>
<keyword evidence="4" id="KW-0808">Transferase</keyword>
<keyword evidence="3" id="KW-0328">Glycosyltransferase</keyword>
<dbReference type="PANTHER" id="PTHR13036">
    <property type="entry name" value="BETA1,4 MANNOSYLTRANSFERASE"/>
    <property type="match status" value="1"/>
</dbReference>
<dbReference type="SUPFAM" id="SSF53756">
    <property type="entry name" value="UDP-Glycosyltransferase/glycogen phosphorylase"/>
    <property type="match status" value="1"/>
</dbReference>
<dbReference type="GO" id="GO:0000030">
    <property type="term" value="F:mannosyltransferase activity"/>
    <property type="evidence" value="ECO:0007669"/>
    <property type="project" value="InterPro"/>
</dbReference>
<evidence type="ECO:0000256" key="6">
    <source>
        <dbReference type="ARBA" id="ARBA00022824"/>
    </source>
</evidence>
<dbReference type="GO" id="GO:0005789">
    <property type="term" value="C:endoplasmic reticulum membrane"/>
    <property type="evidence" value="ECO:0007669"/>
    <property type="project" value="UniProtKB-SubCell"/>
</dbReference>
<dbReference type="EMBL" id="JASFZW010000003">
    <property type="protein sequence ID" value="KAK2079144.1"/>
    <property type="molecule type" value="Genomic_DNA"/>
</dbReference>
<keyword evidence="6" id="KW-0256">Endoplasmic reticulum</keyword>
<keyword evidence="8" id="KW-0472">Membrane</keyword>
<evidence type="ECO:0000256" key="3">
    <source>
        <dbReference type="ARBA" id="ARBA00022676"/>
    </source>
</evidence>
<dbReference type="PANTHER" id="PTHR13036:SF0">
    <property type="entry name" value="CHITOBIOSYLDIPHOSPHODOLICHOL BETA-MANNOSYLTRANSFERASE"/>
    <property type="match status" value="1"/>
</dbReference>
<comment type="caution">
    <text evidence="10">The sequence shown here is derived from an EMBL/GenBank/DDBJ whole genome shotgun (WGS) entry which is preliminary data.</text>
</comment>
<dbReference type="AlphaFoldDB" id="A0AAD9IIH6"/>
<evidence type="ECO:0000259" key="9">
    <source>
        <dbReference type="Pfam" id="PF13579"/>
    </source>
</evidence>
<evidence type="ECO:0000256" key="1">
    <source>
        <dbReference type="ARBA" id="ARBA00004389"/>
    </source>
</evidence>
<dbReference type="InterPro" id="IPR026051">
    <property type="entry name" value="ALG1-like"/>
</dbReference>
<evidence type="ECO:0000256" key="7">
    <source>
        <dbReference type="ARBA" id="ARBA00022989"/>
    </source>
</evidence>
<proteinExistence type="predicted"/>
<evidence type="ECO:0000256" key="8">
    <source>
        <dbReference type="ARBA" id="ARBA00023136"/>
    </source>
</evidence>
<dbReference type="Pfam" id="PF13692">
    <property type="entry name" value="Glyco_trans_1_4"/>
    <property type="match status" value="1"/>
</dbReference>
<dbReference type="Pfam" id="PF13579">
    <property type="entry name" value="Glyco_trans_4_4"/>
    <property type="match status" value="1"/>
</dbReference>
<feature type="domain" description="Glycosyltransferase subfamily 4-like N-terminal" evidence="9">
    <location>
        <begin position="22"/>
        <end position="189"/>
    </location>
</feature>
<comment type="pathway">
    <text evidence="2">Protein modification; protein glycosylation.</text>
</comment>
<evidence type="ECO:0000313" key="10">
    <source>
        <dbReference type="EMBL" id="KAK2079144.1"/>
    </source>
</evidence>
<dbReference type="Gene3D" id="3.40.50.2000">
    <property type="entry name" value="Glycogen Phosphorylase B"/>
    <property type="match status" value="2"/>
</dbReference>
<evidence type="ECO:0000256" key="5">
    <source>
        <dbReference type="ARBA" id="ARBA00022692"/>
    </source>
</evidence>
<evidence type="ECO:0000256" key="4">
    <source>
        <dbReference type="ARBA" id="ARBA00022679"/>
    </source>
</evidence>